<evidence type="ECO:0000313" key="7">
    <source>
        <dbReference type="Proteomes" id="UP000321525"/>
    </source>
</evidence>
<evidence type="ECO:0000256" key="2">
    <source>
        <dbReference type="ARBA" id="ARBA00023125"/>
    </source>
</evidence>
<dbReference type="OrthoDB" id="8906692at2"/>
<evidence type="ECO:0000313" key="8">
    <source>
        <dbReference type="Proteomes" id="UP000321917"/>
    </source>
</evidence>
<dbReference type="SUPFAM" id="SSF46785">
    <property type="entry name" value="Winged helix' DNA-binding domain"/>
    <property type="match status" value="1"/>
</dbReference>
<dbReference type="Gene3D" id="1.10.10.10">
    <property type="entry name" value="Winged helix-like DNA-binding domain superfamily/Winged helix DNA-binding domain"/>
    <property type="match status" value="1"/>
</dbReference>
<reference evidence="6 8" key="1">
    <citation type="submission" date="2019-07" db="EMBL/GenBank/DDBJ databases">
        <title>Genomes of sea-ice associated Colwellia species.</title>
        <authorList>
            <person name="Bowman J.P."/>
        </authorList>
    </citation>
    <scope>NUCLEOTIDE SEQUENCE [LARGE SCALE GENOMIC DNA]</scope>
    <source>
        <strain evidence="5 7">ACAM 607</strain>
        <strain evidence="6 8">IC036</strain>
    </source>
</reference>
<dbReference type="PANTHER" id="PTHR42756">
    <property type="entry name" value="TRANSCRIPTIONAL REGULATOR, MARR"/>
    <property type="match status" value="1"/>
</dbReference>
<dbReference type="SMART" id="SM00347">
    <property type="entry name" value="HTH_MARR"/>
    <property type="match status" value="1"/>
</dbReference>
<comment type="caution">
    <text evidence="6">The sequence shown here is derived from an EMBL/GenBank/DDBJ whole genome shotgun (WGS) entry which is preliminary data.</text>
</comment>
<dbReference type="PROSITE" id="PS50995">
    <property type="entry name" value="HTH_MARR_2"/>
    <property type="match status" value="1"/>
</dbReference>
<organism evidence="6 8">
    <name type="scientific">Colwellia hornerae</name>
    <dbReference type="NCBI Taxonomy" id="89402"/>
    <lineage>
        <taxon>Bacteria</taxon>
        <taxon>Pseudomonadati</taxon>
        <taxon>Pseudomonadota</taxon>
        <taxon>Gammaproteobacteria</taxon>
        <taxon>Alteromonadales</taxon>
        <taxon>Colwelliaceae</taxon>
        <taxon>Colwellia</taxon>
    </lineage>
</organism>
<dbReference type="InterPro" id="IPR036388">
    <property type="entry name" value="WH-like_DNA-bd_sf"/>
</dbReference>
<dbReference type="PANTHER" id="PTHR42756:SF1">
    <property type="entry name" value="TRANSCRIPTIONAL REPRESSOR OF EMRAB OPERON"/>
    <property type="match status" value="1"/>
</dbReference>
<dbReference type="InterPro" id="IPR036390">
    <property type="entry name" value="WH_DNA-bd_sf"/>
</dbReference>
<dbReference type="RefSeq" id="WP_146796155.1">
    <property type="nucleotide sequence ID" value="NZ_VOLP01000001.1"/>
</dbReference>
<keyword evidence="7" id="KW-1185">Reference proteome</keyword>
<dbReference type="Proteomes" id="UP000321917">
    <property type="component" value="Unassembled WGS sequence"/>
</dbReference>
<dbReference type="InterPro" id="IPR000835">
    <property type="entry name" value="HTH_MarR-typ"/>
</dbReference>
<dbReference type="Proteomes" id="UP000321525">
    <property type="component" value="Unassembled WGS sequence"/>
</dbReference>
<keyword evidence="3" id="KW-0804">Transcription</keyword>
<evidence type="ECO:0000256" key="3">
    <source>
        <dbReference type="ARBA" id="ARBA00023163"/>
    </source>
</evidence>
<dbReference type="GO" id="GO:0003677">
    <property type="term" value="F:DNA binding"/>
    <property type="evidence" value="ECO:0007669"/>
    <property type="project" value="UniProtKB-KW"/>
</dbReference>
<evidence type="ECO:0000256" key="1">
    <source>
        <dbReference type="ARBA" id="ARBA00023015"/>
    </source>
</evidence>
<dbReference type="PRINTS" id="PR00598">
    <property type="entry name" value="HTHMARR"/>
</dbReference>
<accession>A0A5C6Q5L9</accession>
<keyword evidence="2" id="KW-0238">DNA-binding</keyword>
<name>A0A5C6Q5L9_9GAMM</name>
<evidence type="ECO:0000259" key="4">
    <source>
        <dbReference type="PROSITE" id="PS50995"/>
    </source>
</evidence>
<keyword evidence="1" id="KW-0805">Transcription regulation</keyword>
<protein>
    <submittedName>
        <fullName evidence="6">MarR family transcriptional regulator</fullName>
    </submittedName>
</protein>
<gene>
    <name evidence="5" type="ORF">ESZ26_00725</name>
    <name evidence="6" type="ORF">ESZ27_15040</name>
</gene>
<dbReference type="GO" id="GO:0003700">
    <property type="term" value="F:DNA-binding transcription factor activity"/>
    <property type="evidence" value="ECO:0007669"/>
    <property type="project" value="InterPro"/>
</dbReference>
<evidence type="ECO:0000313" key="6">
    <source>
        <dbReference type="EMBL" id="TWX64193.1"/>
    </source>
</evidence>
<feature type="domain" description="HTH marR-type" evidence="4">
    <location>
        <begin position="8"/>
        <end position="141"/>
    </location>
</feature>
<evidence type="ECO:0000313" key="5">
    <source>
        <dbReference type="EMBL" id="TWX62871.1"/>
    </source>
</evidence>
<dbReference type="EMBL" id="VOLQ01000034">
    <property type="protein sequence ID" value="TWX64193.1"/>
    <property type="molecule type" value="Genomic_DNA"/>
</dbReference>
<proteinExistence type="predicted"/>
<dbReference type="AlphaFoldDB" id="A0A5C6Q5L9"/>
<sequence length="149" mass="16806">MMKSLHLSNFFPYQLTQLQAKVSDNIADIYTGRFELSRQEWRVLASLGNGELLSAKQIGEQTNLEKMPASRAIAKMQTQGLLIKNTDKADKRSSLLKLTAQGLATYQQLIPMVLAREQELLSVLNAEEKNQLTDIIEKLILKSMEIANK</sequence>
<dbReference type="EMBL" id="VOLR01000001">
    <property type="protein sequence ID" value="TWX62871.1"/>
    <property type="molecule type" value="Genomic_DNA"/>
</dbReference>
<dbReference type="Pfam" id="PF12802">
    <property type="entry name" value="MarR_2"/>
    <property type="match status" value="1"/>
</dbReference>